<dbReference type="HOGENOM" id="CLU_055690_5_3_7"/>
<evidence type="ECO:0000313" key="7">
    <source>
        <dbReference type="Proteomes" id="UP000007089"/>
    </source>
</evidence>
<dbReference type="PANTHER" id="PTHR21496:SF23">
    <property type="entry name" value="3-PHENYLPROPIONATE_CINNAMIC ACID DIOXYGENASE FERREDOXIN SUBUNIT"/>
    <property type="match status" value="1"/>
</dbReference>
<keyword evidence="1" id="KW-0001">2Fe-2S</keyword>
<accession>B8J838</accession>
<dbReference type="PROSITE" id="PS51296">
    <property type="entry name" value="RIESKE"/>
    <property type="match status" value="1"/>
</dbReference>
<dbReference type="InterPro" id="IPR036922">
    <property type="entry name" value="Rieske_2Fe-2S_sf"/>
</dbReference>
<dbReference type="SUPFAM" id="SSF50022">
    <property type="entry name" value="ISP domain"/>
    <property type="match status" value="1"/>
</dbReference>
<evidence type="ECO:0000256" key="3">
    <source>
        <dbReference type="ARBA" id="ARBA00023004"/>
    </source>
</evidence>
<dbReference type="InterPro" id="IPR017941">
    <property type="entry name" value="Rieske_2Fe-2S"/>
</dbReference>
<keyword evidence="4" id="KW-0411">Iron-sulfur</keyword>
<evidence type="ECO:0000256" key="4">
    <source>
        <dbReference type="ARBA" id="ARBA00023014"/>
    </source>
</evidence>
<dbReference type="EMBL" id="CP001359">
    <property type="protein sequence ID" value="ACL65337.1"/>
    <property type="molecule type" value="Genomic_DNA"/>
</dbReference>
<dbReference type="Proteomes" id="UP000007089">
    <property type="component" value="Chromosome"/>
</dbReference>
<keyword evidence="2" id="KW-0479">Metal-binding</keyword>
<feature type="domain" description="Rieske" evidence="5">
    <location>
        <begin position="3"/>
        <end position="97"/>
    </location>
</feature>
<dbReference type="RefSeq" id="WP_012633233.1">
    <property type="nucleotide sequence ID" value="NC_011891.1"/>
</dbReference>
<proteinExistence type="predicted"/>
<keyword evidence="3" id="KW-0408">Iron</keyword>
<dbReference type="AlphaFoldDB" id="B8J838"/>
<name>B8J838_ANAD2</name>
<keyword evidence="7" id="KW-1185">Reference proteome</keyword>
<organism evidence="6 7">
    <name type="scientific">Anaeromyxobacter dehalogenans (strain ATCC BAA-258 / DSM 21875 / 2CP-1)</name>
    <dbReference type="NCBI Taxonomy" id="455488"/>
    <lineage>
        <taxon>Bacteria</taxon>
        <taxon>Pseudomonadati</taxon>
        <taxon>Myxococcota</taxon>
        <taxon>Myxococcia</taxon>
        <taxon>Myxococcales</taxon>
        <taxon>Cystobacterineae</taxon>
        <taxon>Anaeromyxobacteraceae</taxon>
        <taxon>Anaeromyxobacter</taxon>
    </lineage>
</organism>
<evidence type="ECO:0000259" key="5">
    <source>
        <dbReference type="PROSITE" id="PS51296"/>
    </source>
</evidence>
<dbReference type="Gene3D" id="2.102.10.10">
    <property type="entry name" value="Rieske [2Fe-2S] iron-sulphur domain"/>
    <property type="match status" value="1"/>
</dbReference>
<dbReference type="KEGG" id="acp:A2cp1_1996"/>
<evidence type="ECO:0000256" key="1">
    <source>
        <dbReference type="ARBA" id="ARBA00022714"/>
    </source>
</evidence>
<sequence>MRHRVGRLQDLPDGHGWLVEIEGLEIALFRRGERVHALDNVCPHRGAALAFGDVRGEVVYCPLHAWPFQLATGACPEFPEASVRTFPVHVGEGGDLEVEL</sequence>
<reference evidence="6" key="1">
    <citation type="submission" date="2009-01" db="EMBL/GenBank/DDBJ databases">
        <title>Complete sequence of Anaeromyxobacter dehalogenans 2CP-1.</title>
        <authorList>
            <consortium name="US DOE Joint Genome Institute"/>
            <person name="Lucas S."/>
            <person name="Copeland A."/>
            <person name="Lapidus A."/>
            <person name="Glavina del Rio T."/>
            <person name="Dalin E."/>
            <person name="Tice H."/>
            <person name="Bruce D."/>
            <person name="Goodwin L."/>
            <person name="Pitluck S."/>
            <person name="Saunders E."/>
            <person name="Brettin T."/>
            <person name="Detter J.C."/>
            <person name="Han C."/>
            <person name="Larimer F."/>
            <person name="Land M."/>
            <person name="Hauser L."/>
            <person name="Kyrpides N."/>
            <person name="Ovchinnikova G."/>
            <person name="Beliaev A.S."/>
            <person name="Richardson P."/>
        </authorList>
    </citation>
    <scope>NUCLEOTIDE SEQUENCE</scope>
    <source>
        <strain evidence="6">2CP-1</strain>
    </source>
</reference>
<dbReference type="Pfam" id="PF00355">
    <property type="entry name" value="Rieske"/>
    <property type="match status" value="1"/>
</dbReference>
<protein>
    <submittedName>
        <fullName evidence="6">Rieske (2Fe-2S) domain protein</fullName>
    </submittedName>
</protein>
<dbReference type="GO" id="GO:0046872">
    <property type="term" value="F:metal ion binding"/>
    <property type="evidence" value="ECO:0007669"/>
    <property type="project" value="UniProtKB-KW"/>
</dbReference>
<gene>
    <name evidence="6" type="ordered locus">A2cp1_1996</name>
</gene>
<evidence type="ECO:0000313" key="6">
    <source>
        <dbReference type="EMBL" id="ACL65337.1"/>
    </source>
</evidence>
<evidence type="ECO:0000256" key="2">
    <source>
        <dbReference type="ARBA" id="ARBA00022723"/>
    </source>
</evidence>
<dbReference type="PANTHER" id="PTHR21496">
    <property type="entry name" value="FERREDOXIN-RELATED"/>
    <property type="match status" value="1"/>
</dbReference>
<dbReference type="GO" id="GO:0051537">
    <property type="term" value="F:2 iron, 2 sulfur cluster binding"/>
    <property type="evidence" value="ECO:0007669"/>
    <property type="project" value="UniProtKB-KW"/>
</dbReference>